<gene>
    <name evidence="1" type="ORF">PG991_012128</name>
</gene>
<comment type="caution">
    <text evidence="1">The sequence shown here is derived from an EMBL/GenBank/DDBJ whole genome shotgun (WGS) entry which is preliminary data.</text>
</comment>
<evidence type="ECO:0000313" key="1">
    <source>
        <dbReference type="EMBL" id="KAK8005831.1"/>
    </source>
</evidence>
<proteinExistence type="predicted"/>
<accession>A0ABR1R9Q0</accession>
<evidence type="ECO:0000313" key="2">
    <source>
        <dbReference type="Proteomes" id="UP001396898"/>
    </source>
</evidence>
<reference evidence="1 2" key="1">
    <citation type="submission" date="2023-01" db="EMBL/GenBank/DDBJ databases">
        <title>Analysis of 21 Apiospora genomes using comparative genomics revels a genus with tremendous synthesis potential of carbohydrate active enzymes and secondary metabolites.</title>
        <authorList>
            <person name="Sorensen T."/>
        </authorList>
    </citation>
    <scope>NUCLEOTIDE SEQUENCE [LARGE SCALE GENOMIC DNA]</scope>
    <source>
        <strain evidence="1 2">CBS 20057</strain>
    </source>
</reference>
<keyword evidence="2" id="KW-1185">Reference proteome</keyword>
<protein>
    <submittedName>
        <fullName evidence="1">Uncharacterized protein</fullName>
    </submittedName>
</protein>
<sequence>MSNDGLPDVPLPDAQRVPLMSGARLDMYRALHCDSYYQLLLLMNRHSATLEKNPANLQFVQAAAGKIQKDRLNKRALAMLLLCIPPALLKSIVTGTFAYDVLNPAGSRPFTYQLDNMGTYIYGLAIQGRNGQFLSISEIERLITALNKYCSGYVRQKAHGGNPTTPQDNVLARWASDIDSAYGSRPANAPNKLRFIANDDALKRVGAFIQGLQRRCDAIAAAGKSKSVFLTQAPLGVGCSGNLPHRVPQHHPHDSGLRHSTYTWSLTLCLIKKELSYCFQDGFNVCGAGGQNGALPEPKLLEIKRYMLSVQPYFGQNSDALLLELQKRKDWVSDFSCADGFGKPGEAIKHQALLNMQQEAIFLAERLQKFIAFAHEHKDKTTAAKLDLPMGSRMASLATDLLDAVIDPSTIDELPIVANTKPEPPK</sequence>
<dbReference type="Proteomes" id="UP001396898">
    <property type="component" value="Unassembled WGS sequence"/>
</dbReference>
<dbReference type="EMBL" id="JAQQWI010000017">
    <property type="protein sequence ID" value="KAK8005831.1"/>
    <property type="molecule type" value="Genomic_DNA"/>
</dbReference>
<name>A0ABR1R9Q0_9PEZI</name>
<organism evidence="1 2">
    <name type="scientific">Apiospora marii</name>
    <dbReference type="NCBI Taxonomy" id="335849"/>
    <lineage>
        <taxon>Eukaryota</taxon>
        <taxon>Fungi</taxon>
        <taxon>Dikarya</taxon>
        <taxon>Ascomycota</taxon>
        <taxon>Pezizomycotina</taxon>
        <taxon>Sordariomycetes</taxon>
        <taxon>Xylariomycetidae</taxon>
        <taxon>Amphisphaeriales</taxon>
        <taxon>Apiosporaceae</taxon>
        <taxon>Apiospora</taxon>
    </lineage>
</organism>